<accession>A0A2S6GZQ5</accession>
<keyword evidence="4 6" id="KW-1133">Transmembrane helix</keyword>
<feature type="transmembrane region" description="Helical" evidence="6">
    <location>
        <begin position="731"/>
        <end position="751"/>
    </location>
</feature>
<gene>
    <name evidence="8" type="ORF">B0F88_10858</name>
</gene>
<dbReference type="Pfam" id="PF03176">
    <property type="entry name" value="MMPL"/>
    <property type="match status" value="2"/>
</dbReference>
<keyword evidence="9" id="KW-1185">Reference proteome</keyword>
<dbReference type="NCBIfam" id="TIGR03480">
    <property type="entry name" value="HpnN"/>
    <property type="match status" value="1"/>
</dbReference>
<dbReference type="InterPro" id="IPR050545">
    <property type="entry name" value="Mycobact_MmpL"/>
</dbReference>
<dbReference type="InterPro" id="IPR017841">
    <property type="entry name" value="Hopanoid_biosynth_HpnN"/>
</dbReference>
<feature type="transmembrane region" description="Helical" evidence="6">
    <location>
        <begin position="467"/>
        <end position="485"/>
    </location>
</feature>
<feature type="transmembrane region" description="Helical" evidence="6">
    <location>
        <begin position="382"/>
        <end position="401"/>
    </location>
</feature>
<protein>
    <recommendedName>
        <fullName evidence="7">SSD domain-containing protein</fullName>
    </recommendedName>
</protein>
<dbReference type="GO" id="GO:0005886">
    <property type="term" value="C:plasma membrane"/>
    <property type="evidence" value="ECO:0007669"/>
    <property type="project" value="UniProtKB-SubCell"/>
</dbReference>
<organism evidence="8 9">
    <name type="scientific">Methylobacter tundripaludum</name>
    <dbReference type="NCBI Taxonomy" id="173365"/>
    <lineage>
        <taxon>Bacteria</taxon>
        <taxon>Pseudomonadati</taxon>
        <taxon>Pseudomonadota</taxon>
        <taxon>Gammaproteobacteria</taxon>
        <taxon>Methylococcales</taxon>
        <taxon>Methylococcaceae</taxon>
        <taxon>Methylobacter</taxon>
    </lineage>
</organism>
<dbReference type="Proteomes" id="UP000238071">
    <property type="component" value="Unassembled WGS sequence"/>
</dbReference>
<comment type="subcellular location">
    <subcellularLocation>
        <location evidence="1">Cell membrane</location>
        <topology evidence="1">Multi-pass membrane protein</topology>
    </subcellularLocation>
</comment>
<evidence type="ECO:0000256" key="6">
    <source>
        <dbReference type="SAM" id="Phobius"/>
    </source>
</evidence>
<evidence type="ECO:0000256" key="2">
    <source>
        <dbReference type="ARBA" id="ARBA00022475"/>
    </source>
</evidence>
<feature type="transmembrane region" description="Helical" evidence="6">
    <location>
        <begin position="413"/>
        <end position="437"/>
    </location>
</feature>
<feature type="transmembrane region" description="Helical" evidence="6">
    <location>
        <begin position="784"/>
        <end position="805"/>
    </location>
</feature>
<dbReference type="Gene3D" id="1.20.1640.10">
    <property type="entry name" value="Multidrug efflux transporter AcrB transmembrane domain"/>
    <property type="match status" value="2"/>
</dbReference>
<feature type="transmembrane region" description="Helical" evidence="6">
    <location>
        <begin position="311"/>
        <end position="332"/>
    </location>
</feature>
<proteinExistence type="predicted"/>
<evidence type="ECO:0000256" key="4">
    <source>
        <dbReference type="ARBA" id="ARBA00022989"/>
    </source>
</evidence>
<feature type="transmembrane region" description="Helical" evidence="6">
    <location>
        <begin position="338"/>
        <end position="361"/>
    </location>
</feature>
<evidence type="ECO:0000256" key="1">
    <source>
        <dbReference type="ARBA" id="ARBA00004651"/>
    </source>
</evidence>
<dbReference type="InterPro" id="IPR000731">
    <property type="entry name" value="SSD"/>
</dbReference>
<dbReference type="EMBL" id="PTIY01000008">
    <property type="protein sequence ID" value="PPK70703.1"/>
    <property type="molecule type" value="Genomic_DNA"/>
</dbReference>
<dbReference type="SUPFAM" id="SSF82866">
    <property type="entry name" value="Multidrug efflux transporter AcrB transmembrane domain"/>
    <property type="match status" value="2"/>
</dbReference>
<sequence>MSSFFNTLIGWCERQIMRCPWTLLLLSLLLCGATFVYTLKNLEINTNTAEMLSPDLPFQQNQAHLNQAFPEDANTIIFVVQAETPEETAQAAAKLAEQLNKANDRFDSAYIPTDNAFFRQQALLYLNQNDLDKLAKKLTDAQPFIGHLAQNYHLEGLFGIIGQALNRHDNALPMDLNPILVAIDDILKNQLNGTSHYVSWQNILAENKPNTDDYKDAGAQTKFNRSIVIAKPKMHFNEMLPADVALSAAREISHGIMAENPSLSIRITGETALEHEELESVTKGAAFSGMLSLILVCAVQWIGLRSIRLLVTTYVVLVMGLIFTAGFAAVTVGHLNVISITFASLYIGLGVDYAIHICLHYREGKADGLSNSEAILISIRDVGSSLFLCALATAIGFFAFIPTDYAGVSELGVISGGGIFIGLIISLTVLPAIFCVFPVNNVKPIRSPLTPAFIITFPFRFSTGIKIVSILLGIGACFVLADFTFDYDPINLRDPNSESVVTIKELLKSKTESPFALTALANNLEDAGKITARLEQQPSVHEAITLASFVAKDQDDKLTTIEDLNLMLGGQIKNFDSTLNTANHNQQAALIKFNEALKKAIVEKSPHAPQQTLQQLQQRVDAFVNQADSTPIPADSYVQLEKNILGLLPFTIERLRTSLTPVPFGMDDLPREITSHWVSSTGLYRILITPEKDQNVPENLKEFVSQVQAIDNTVSGLPIFNQAGGVIVVNAFVKAFSGAFIAIVMLLLLMYRNVRKTLLVIMPLLLAALLTSASNVLLDNPFNFANIIALPLLLGMGIDSSILIMHRHHSSECEDENLLQSSTTRGIIFSSITTLCSFSSLAFTAHRGMASMGLVLAIGLTFTVMCSLIVLPAFSGKRI</sequence>
<keyword evidence="2" id="KW-1003">Cell membrane</keyword>
<feature type="transmembrane region" description="Helical" evidence="6">
    <location>
        <begin position="826"/>
        <end position="846"/>
    </location>
</feature>
<dbReference type="AlphaFoldDB" id="A0A2S6GZQ5"/>
<keyword evidence="5 6" id="KW-0472">Membrane</keyword>
<evidence type="ECO:0000256" key="5">
    <source>
        <dbReference type="ARBA" id="ARBA00023136"/>
    </source>
</evidence>
<evidence type="ECO:0000313" key="8">
    <source>
        <dbReference type="EMBL" id="PPK70703.1"/>
    </source>
</evidence>
<keyword evidence="3 6" id="KW-0812">Transmembrane</keyword>
<name>A0A2S6GZQ5_9GAMM</name>
<comment type="caution">
    <text evidence="8">The sequence shown here is derived from an EMBL/GenBank/DDBJ whole genome shotgun (WGS) entry which is preliminary data.</text>
</comment>
<evidence type="ECO:0000259" key="7">
    <source>
        <dbReference type="PROSITE" id="PS50156"/>
    </source>
</evidence>
<evidence type="ECO:0000313" key="9">
    <source>
        <dbReference type="Proteomes" id="UP000238071"/>
    </source>
</evidence>
<dbReference type="PROSITE" id="PS50156">
    <property type="entry name" value="SSD"/>
    <property type="match status" value="1"/>
</dbReference>
<reference evidence="8 9" key="1">
    <citation type="submission" date="2018-02" db="EMBL/GenBank/DDBJ databases">
        <title>Subsurface microbial communities from deep shales in Ohio and West Virginia, USA.</title>
        <authorList>
            <person name="Wrighton K."/>
        </authorList>
    </citation>
    <scope>NUCLEOTIDE SEQUENCE [LARGE SCALE GENOMIC DNA]</scope>
    <source>
        <strain evidence="8 9">OWC-G53F</strain>
    </source>
</reference>
<feature type="transmembrane region" description="Helical" evidence="6">
    <location>
        <begin position="852"/>
        <end position="874"/>
    </location>
</feature>
<dbReference type="PANTHER" id="PTHR33406:SF13">
    <property type="entry name" value="MEMBRANE PROTEIN YDFJ"/>
    <property type="match status" value="1"/>
</dbReference>
<dbReference type="PANTHER" id="PTHR33406">
    <property type="entry name" value="MEMBRANE PROTEIN MJ1562-RELATED"/>
    <property type="match status" value="1"/>
</dbReference>
<feature type="transmembrane region" description="Helical" evidence="6">
    <location>
        <begin position="285"/>
        <end position="304"/>
    </location>
</feature>
<evidence type="ECO:0000256" key="3">
    <source>
        <dbReference type="ARBA" id="ARBA00022692"/>
    </source>
</evidence>
<dbReference type="RefSeq" id="WP_258076626.1">
    <property type="nucleotide sequence ID" value="NZ_PTIY01000008.1"/>
</dbReference>
<feature type="transmembrane region" description="Helical" evidence="6">
    <location>
        <begin position="758"/>
        <end position="778"/>
    </location>
</feature>
<feature type="domain" description="SSD" evidence="7">
    <location>
        <begin position="309"/>
        <end position="436"/>
    </location>
</feature>
<feature type="transmembrane region" description="Helical" evidence="6">
    <location>
        <begin position="21"/>
        <end position="39"/>
    </location>
</feature>
<dbReference type="InterPro" id="IPR004869">
    <property type="entry name" value="MMPL_dom"/>
</dbReference>